<name>A0ACB8FPV7_9SAUR</name>
<evidence type="ECO:0000313" key="1">
    <source>
        <dbReference type="EMBL" id="KAH8007478.1"/>
    </source>
</evidence>
<comment type="caution">
    <text evidence="1">The sequence shown here is derived from an EMBL/GenBank/DDBJ whole genome shotgun (WGS) entry which is preliminary data.</text>
</comment>
<accession>A0ACB8FPV7</accession>
<dbReference type="EMBL" id="CM037619">
    <property type="protein sequence ID" value="KAH8007478.1"/>
    <property type="molecule type" value="Genomic_DNA"/>
</dbReference>
<protein>
    <submittedName>
        <fullName evidence="1">Uncharacterized protein</fullName>
    </submittedName>
</protein>
<keyword evidence="2" id="KW-1185">Reference proteome</keyword>
<evidence type="ECO:0000313" key="2">
    <source>
        <dbReference type="Proteomes" id="UP000827872"/>
    </source>
</evidence>
<dbReference type="Proteomes" id="UP000827872">
    <property type="component" value="Linkage Group LG06"/>
</dbReference>
<sequence length="93" mass="9934">MQEIARSLARCLPSSCTAPPAARTLPYSCCAKALQLLRHRSCHCASHLQLLSSTSGGQEADDRGVLLFLLLGRTMRLGMTGLAEVLANVPVAR</sequence>
<organism evidence="1 2">
    <name type="scientific">Sphaerodactylus townsendi</name>
    <dbReference type="NCBI Taxonomy" id="933632"/>
    <lineage>
        <taxon>Eukaryota</taxon>
        <taxon>Metazoa</taxon>
        <taxon>Chordata</taxon>
        <taxon>Craniata</taxon>
        <taxon>Vertebrata</taxon>
        <taxon>Euteleostomi</taxon>
        <taxon>Lepidosauria</taxon>
        <taxon>Squamata</taxon>
        <taxon>Bifurcata</taxon>
        <taxon>Gekkota</taxon>
        <taxon>Sphaerodactylidae</taxon>
        <taxon>Sphaerodactylus</taxon>
    </lineage>
</organism>
<proteinExistence type="predicted"/>
<reference evidence="1" key="1">
    <citation type="submission" date="2021-08" db="EMBL/GenBank/DDBJ databases">
        <title>The first chromosome-level gecko genome reveals the dynamic sex chromosomes of Neotropical dwarf geckos (Sphaerodactylidae: Sphaerodactylus).</title>
        <authorList>
            <person name="Pinto B.J."/>
            <person name="Keating S.E."/>
            <person name="Gamble T."/>
        </authorList>
    </citation>
    <scope>NUCLEOTIDE SEQUENCE</scope>
    <source>
        <strain evidence="1">TG3544</strain>
    </source>
</reference>
<gene>
    <name evidence="1" type="ORF">K3G42_022890</name>
</gene>